<sequence>MDKLKWLCVMVCVVLVGAELEGSGVEGSAYIPSRVFSPVMGPGMLLQSRALFDAPIVCPDGSVLDHKGVCRRRMS</sequence>
<proteinExistence type="predicted"/>
<keyword evidence="3" id="KW-1185">Reference proteome</keyword>
<dbReference type="AlphaFoldDB" id="A0A182NVW5"/>
<evidence type="ECO:0000313" key="2">
    <source>
        <dbReference type="EnsemblMetazoa" id="ADIR014057-PA"/>
    </source>
</evidence>
<evidence type="ECO:0000313" key="3">
    <source>
        <dbReference type="Proteomes" id="UP000075884"/>
    </source>
</evidence>
<protein>
    <recommendedName>
        <fullName evidence="4">Kazal-like domain-containing protein</fullName>
    </recommendedName>
</protein>
<accession>A0A182NVW5</accession>
<dbReference type="VEuPathDB" id="VectorBase:ADIR014057"/>
<keyword evidence="1" id="KW-0732">Signal</keyword>
<feature type="signal peptide" evidence="1">
    <location>
        <begin position="1"/>
        <end position="18"/>
    </location>
</feature>
<feature type="chain" id="PRO_5008130444" description="Kazal-like domain-containing protein" evidence="1">
    <location>
        <begin position="19"/>
        <end position="75"/>
    </location>
</feature>
<organism evidence="2 3">
    <name type="scientific">Anopheles dirus</name>
    <dbReference type="NCBI Taxonomy" id="7168"/>
    <lineage>
        <taxon>Eukaryota</taxon>
        <taxon>Metazoa</taxon>
        <taxon>Ecdysozoa</taxon>
        <taxon>Arthropoda</taxon>
        <taxon>Hexapoda</taxon>
        <taxon>Insecta</taxon>
        <taxon>Pterygota</taxon>
        <taxon>Neoptera</taxon>
        <taxon>Endopterygota</taxon>
        <taxon>Diptera</taxon>
        <taxon>Nematocera</taxon>
        <taxon>Culicoidea</taxon>
        <taxon>Culicidae</taxon>
        <taxon>Anophelinae</taxon>
        <taxon>Anopheles</taxon>
    </lineage>
</organism>
<name>A0A182NVW5_9DIPT</name>
<evidence type="ECO:0000256" key="1">
    <source>
        <dbReference type="SAM" id="SignalP"/>
    </source>
</evidence>
<evidence type="ECO:0008006" key="4">
    <source>
        <dbReference type="Google" id="ProtNLM"/>
    </source>
</evidence>
<reference evidence="3" key="1">
    <citation type="submission" date="2013-03" db="EMBL/GenBank/DDBJ databases">
        <title>The Genome Sequence of Anopheles dirus WRAIR2.</title>
        <authorList>
            <consortium name="The Broad Institute Genomics Platform"/>
            <person name="Neafsey D.E."/>
            <person name="Walton C."/>
            <person name="Walker B."/>
            <person name="Young S.K."/>
            <person name="Zeng Q."/>
            <person name="Gargeya S."/>
            <person name="Fitzgerald M."/>
            <person name="Haas B."/>
            <person name="Abouelleil A."/>
            <person name="Allen A.W."/>
            <person name="Alvarado L."/>
            <person name="Arachchi H.M."/>
            <person name="Berlin A.M."/>
            <person name="Chapman S.B."/>
            <person name="Gainer-Dewar J."/>
            <person name="Goldberg J."/>
            <person name="Griggs A."/>
            <person name="Gujja S."/>
            <person name="Hansen M."/>
            <person name="Howarth C."/>
            <person name="Imamovic A."/>
            <person name="Ireland A."/>
            <person name="Larimer J."/>
            <person name="McCowan C."/>
            <person name="Murphy C."/>
            <person name="Pearson M."/>
            <person name="Poon T.W."/>
            <person name="Priest M."/>
            <person name="Roberts A."/>
            <person name="Saif S."/>
            <person name="Shea T."/>
            <person name="Sisk P."/>
            <person name="Sykes S."/>
            <person name="Wortman J."/>
            <person name="Nusbaum C."/>
            <person name="Birren B."/>
        </authorList>
    </citation>
    <scope>NUCLEOTIDE SEQUENCE [LARGE SCALE GENOMIC DNA]</scope>
    <source>
        <strain evidence="3">WRAIR2</strain>
    </source>
</reference>
<reference evidence="2" key="2">
    <citation type="submission" date="2020-05" db="UniProtKB">
        <authorList>
            <consortium name="EnsemblMetazoa"/>
        </authorList>
    </citation>
    <scope>IDENTIFICATION</scope>
    <source>
        <strain evidence="2">WRAIR2</strain>
    </source>
</reference>
<dbReference type="EnsemblMetazoa" id="ADIR014057-RA">
    <property type="protein sequence ID" value="ADIR014057-PA"/>
    <property type="gene ID" value="ADIR014057"/>
</dbReference>
<dbReference type="Proteomes" id="UP000075884">
    <property type="component" value="Unassembled WGS sequence"/>
</dbReference>